<dbReference type="SUPFAM" id="SSF52343">
    <property type="entry name" value="Ferredoxin reductase-like, C-terminal NADP-linked domain"/>
    <property type="match status" value="1"/>
</dbReference>
<dbReference type="Gene3D" id="3.40.50.80">
    <property type="entry name" value="Nucleotide-binding domain of ferredoxin-NADP reductase (FNR) module"/>
    <property type="match status" value="1"/>
</dbReference>
<dbReference type="OrthoDB" id="436496at2759"/>
<name>A0A409X417_PSICY</name>
<gene>
    <name evidence="2" type="ORF">CVT25_006575</name>
</gene>
<sequence length="658" mass="72307">MTVLHGWHRGERLVRQHLEFDKIPSTAYLYSHIAGEMPEQHSTFYCSRLQFLPVCVLDEDQRPWGSILAGKGGNPGYIRNPKYDTLAIEAALWKGDPFFRYMKAVDDEKNTPLIAGIGVEVSTRRRNKFAGSIKRAEAEDNGGVVNIDVTVNQALGNCPKYIVLRELVSHPSTSPVVQHDRPRLSPGEKLSPEAIALILASDTVFFGTTYNATSLEQSTFPSHLGMNHRGGRPGFIRVKPSDGRTVVLPDFSGNRFMTSLGNVEATPFASLTFISFTTGDILYLTGEARNVYGSEARAIMPFQDLLTEIYVTGYTYVQDALPARLAPGYTDQLSPYSPPVRLLAEEAPDTKLFAKEEQPKARLTRIMTLSPSIAIFEWESSAPLRIDPGQAIILDFSTLFGSRQYQHMAPGKPSLVNDDFIRTWTVSSASPHDSDSRLFSLTMREKPGGVVTGSLFNILRKLTEYKHAALEDARVLSLDVNIVGINGDFVLPPLPSPLGRNTPSASKVLSAGTKRLYWFAGGIGITPFLSMLAALSKVADSDLPPWEIILTVSTREPDVSLSLISRAIGGTTCPAYLTVHLFTGVTSPPLPDIEPEFRVVTHTARVDSLFLNAMEKDWEAEGSEVFICGPGPFEKSILESLGKVGADITRVHREGFAY</sequence>
<dbReference type="EMBL" id="NHYD01002702">
    <property type="protein sequence ID" value="PPQ85495.1"/>
    <property type="molecule type" value="Genomic_DNA"/>
</dbReference>
<reference evidence="2 3" key="1">
    <citation type="journal article" date="2018" name="Evol. Lett.">
        <title>Horizontal gene cluster transfer increased hallucinogenic mushroom diversity.</title>
        <authorList>
            <person name="Reynolds H.T."/>
            <person name="Vijayakumar V."/>
            <person name="Gluck-Thaler E."/>
            <person name="Korotkin H.B."/>
            <person name="Matheny P.B."/>
            <person name="Slot J.C."/>
        </authorList>
    </citation>
    <scope>NUCLEOTIDE SEQUENCE [LARGE SCALE GENOMIC DNA]</scope>
    <source>
        <strain evidence="2 3">2631</strain>
    </source>
</reference>
<accession>A0A409X417</accession>
<dbReference type="Proteomes" id="UP000283269">
    <property type="component" value="Unassembled WGS sequence"/>
</dbReference>
<evidence type="ECO:0000259" key="1">
    <source>
        <dbReference type="PROSITE" id="PS51384"/>
    </source>
</evidence>
<dbReference type="InterPro" id="IPR039261">
    <property type="entry name" value="FNR_nucleotide-bd"/>
</dbReference>
<dbReference type="PROSITE" id="PS51384">
    <property type="entry name" value="FAD_FR"/>
    <property type="match status" value="1"/>
</dbReference>
<dbReference type="AlphaFoldDB" id="A0A409X417"/>
<evidence type="ECO:0000313" key="2">
    <source>
        <dbReference type="EMBL" id="PPQ85495.1"/>
    </source>
</evidence>
<feature type="domain" description="FAD-binding FR-type" evidence="1">
    <location>
        <begin position="356"/>
        <end position="492"/>
    </location>
</feature>
<dbReference type="InterPro" id="IPR017927">
    <property type="entry name" value="FAD-bd_FR_type"/>
</dbReference>
<dbReference type="PANTHER" id="PTHR42815:SF2">
    <property type="entry name" value="FAD-BINDING, PUTATIVE (AFU_ORTHOLOGUE AFUA_6G07600)-RELATED"/>
    <property type="match status" value="1"/>
</dbReference>
<evidence type="ECO:0000313" key="3">
    <source>
        <dbReference type="Proteomes" id="UP000283269"/>
    </source>
</evidence>
<keyword evidence="3" id="KW-1185">Reference proteome</keyword>
<dbReference type="PANTHER" id="PTHR42815">
    <property type="entry name" value="FAD-BINDING, PUTATIVE (AFU_ORTHOLOGUE AFUA_6G07600)-RELATED"/>
    <property type="match status" value="1"/>
</dbReference>
<protein>
    <recommendedName>
        <fullName evidence="1">FAD-binding FR-type domain-containing protein</fullName>
    </recommendedName>
</protein>
<dbReference type="GO" id="GO:0016491">
    <property type="term" value="F:oxidoreductase activity"/>
    <property type="evidence" value="ECO:0007669"/>
    <property type="project" value="InterPro"/>
</dbReference>
<proteinExistence type="predicted"/>
<comment type="caution">
    <text evidence="2">The sequence shown here is derived from an EMBL/GenBank/DDBJ whole genome shotgun (WGS) entry which is preliminary data.</text>
</comment>
<dbReference type="InParanoid" id="A0A409X417"/>
<organism evidence="2 3">
    <name type="scientific">Psilocybe cyanescens</name>
    <dbReference type="NCBI Taxonomy" id="93625"/>
    <lineage>
        <taxon>Eukaryota</taxon>
        <taxon>Fungi</taxon>
        <taxon>Dikarya</taxon>
        <taxon>Basidiomycota</taxon>
        <taxon>Agaricomycotina</taxon>
        <taxon>Agaricomycetes</taxon>
        <taxon>Agaricomycetidae</taxon>
        <taxon>Agaricales</taxon>
        <taxon>Agaricineae</taxon>
        <taxon>Strophariaceae</taxon>
        <taxon>Psilocybe</taxon>
    </lineage>
</organism>
<dbReference type="STRING" id="93625.A0A409X417"/>